<feature type="compositionally biased region" description="Basic residues" evidence="1">
    <location>
        <begin position="22"/>
        <end position="31"/>
    </location>
</feature>
<organism evidence="2 3">
    <name type="scientific">Karstenula rhodostoma CBS 690.94</name>
    <dbReference type="NCBI Taxonomy" id="1392251"/>
    <lineage>
        <taxon>Eukaryota</taxon>
        <taxon>Fungi</taxon>
        <taxon>Dikarya</taxon>
        <taxon>Ascomycota</taxon>
        <taxon>Pezizomycotina</taxon>
        <taxon>Dothideomycetes</taxon>
        <taxon>Pleosporomycetidae</taxon>
        <taxon>Pleosporales</taxon>
        <taxon>Massarineae</taxon>
        <taxon>Didymosphaeriaceae</taxon>
        <taxon>Karstenula</taxon>
    </lineage>
</organism>
<comment type="caution">
    <text evidence="2">The sequence shown here is derived from an EMBL/GenBank/DDBJ whole genome shotgun (WGS) entry which is preliminary data.</text>
</comment>
<evidence type="ECO:0000256" key="1">
    <source>
        <dbReference type="SAM" id="MobiDB-lite"/>
    </source>
</evidence>
<keyword evidence="3" id="KW-1185">Reference proteome</keyword>
<dbReference type="OrthoDB" id="10377920at2759"/>
<feature type="compositionally biased region" description="Basic and acidic residues" evidence="1">
    <location>
        <begin position="1"/>
        <end position="14"/>
    </location>
</feature>
<sequence length="99" mass="11106">MHMRATEPPRDRVTRVPATRIVPRKQARRSRGLPLHSSPIRKYQRAFNSAIASVALLQRSNADPRWAYRCQLSRAAQSNCARSCPGVSPSRNGGRGRNI</sequence>
<dbReference type="Proteomes" id="UP000799764">
    <property type="component" value="Unassembled WGS sequence"/>
</dbReference>
<accession>A0A9P4UFR8</accession>
<evidence type="ECO:0000313" key="3">
    <source>
        <dbReference type="Proteomes" id="UP000799764"/>
    </source>
</evidence>
<reference evidence="2" key="1">
    <citation type="journal article" date="2020" name="Stud. Mycol.">
        <title>101 Dothideomycetes genomes: a test case for predicting lifestyles and emergence of pathogens.</title>
        <authorList>
            <person name="Haridas S."/>
            <person name="Albert R."/>
            <person name="Binder M."/>
            <person name="Bloem J."/>
            <person name="Labutti K."/>
            <person name="Salamov A."/>
            <person name="Andreopoulos B."/>
            <person name="Baker S."/>
            <person name="Barry K."/>
            <person name="Bills G."/>
            <person name="Bluhm B."/>
            <person name="Cannon C."/>
            <person name="Castanera R."/>
            <person name="Culley D."/>
            <person name="Daum C."/>
            <person name="Ezra D."/>
            <person name="Gonzalez J."/>
            <person name="Henrissat B."/>
            <person name="Kuo A."/>
            <person name="Liang C."/>
            <person name="Lipzen A."/>
            <person name="Lutzoni F."/>
            <person name="Magnuson J."/>
            <person name="Mondo S."/>
            <person name="Nolan M."/>
            <person name="Ohm R."/>
            <person name="Pangilinan J."/>
            <person name="Park H.-J."/>
            <person name="Ramirez L."/>
            <person name="Alfaro M."/>
            <person name="Sun H."/>
            <person name="Tritt A."/>
            <person name="Yoshinaga Y."/>
            <person name="Zwiers L.-H."/>
            <person name="Turgeon B."/>
            <person name="Goodwin S."/>
            <person name="Spatafora J."/>
            <person name="Crous P."/>
            <person name="Grigoriev I."/>
        </authorList>
    </citation>
    <scope>NUCLEOTIDE SEQUENCE</scope>
    <source>
        <strain evidence="2">CBS 690.94</strain>
    </source>
</reference>
<feature type="region of interest" description="Disordered" evidence="1">
    <location>
        <begin position="80"/>
        <end position="99"/>
    </location>
</feature>
<name>A0A9P4UFR8_9PLEO</name>
<dbReference type="AlphaFoldDB" id="A0A9P4UFR8"/>
<proteinExistence type="predicted"/>
<gene>
    <name evidence="2" type="ORF">P171DRAFT_226837</name>
</gene>
<dbReference type="EMBL" id="MU001496">
    <property type="protein sequence ID" value="KAF2447532.1"/>
    <property type="molecule type" value="Genomic_DNA"/>
</dbReference>
<feature type="region of interest" description="Disordered" evidence="1">
    <location>
        <begin position="1"/>
        <end position="37"/>
    </location>
</feature>
<evidence type="ECO:0000313" key="2">
    <source>
        <dbReference type="EMBL" id="KAF2447532.1"/>
    </source>
</evidence>
<protein>
    <submittedName>
        <fullName evidence="2">Uncharacterized protein</fullName>
    </submittedName>
</protein>